<proteinExistence type="predicted"/>
<reference evidence="1 2" key="1">
    <citation type="submission" date="2019-01" db="EMBL/GenBank/DDBJ databases">
        <authorList>
            <person name="Brito A."/>
        </authorList>
    </citation>
    <scope>NUCLEOTIDE SEQUENCE [LARGE SCALE GENOMIC DNA]</scope>
    <source>
        <strain evidence="1">1</strain>
    </source>
</reference>
<accession>A0A563W2T6</accession>
<dbReference type="AlphaFoldDB" id="A0A563W2T6"/>
<keyword evidence="2" id="KW-1185">Reference proteome</keyword>
<protein>
    <submittedName>
        <fullName evidence="1">Uncharacterized protein</fullName>
    </submittedName>
</protein>
<dbReference type="Proteomes" id="UP000320055">
    <property type="component" value="Unassembled WGS sequence"/>
</dbReference>
<gene>
    <name evidence="1" type="ORF">H1P_670020</name>
</gene>
<evidence type="ECO:0000313" key="1">
    <source>
        <dbReference type="EMBL" id="VEP17998.1"/>
    </source>
</evidence>
<organism evidence="1 2">
    <name type="scientific">Hyella patelloides LEGE 07179</name>
    <dbReference type="NCBI Taxonomy" id="945734"/>
    <lineage>
        <taxon>Bacteria</taxon>
        <taxon>Bacillati</taxon>
        <taxon>Cyanobacteriota</taxon>
        <taxon>Cyanophyceae</taxon>
        <taxon>Pleurocapsales</taxon>
        <taxon>Hyellaceae</taxon>
        <taxon>Hyella</taxon>
    </lineage>
</organism>
<sequence length="53" mass="5970">MGFGSKQTVINNQQVKLDNFEECIASNNGVSDLRYEINNDRVRSFQALSSLAF</sequence>
<evidence type="ECO:0000313" key="2">
    <source>
        <dbReference type="Proteomes" id="UP000320055"/>
    </source>
</evidence>
<name>A0A563W2T6_9CYAN</name>
<dbReference type="EMBL" id="CAACVJ010000634">
    <property type="protein sequence ID" value="VEP17998.1"/>
    <property type="molecule type" value="Genomic_DNA"/>
</dbReference>